<sequence length="174" mass="20147">MVIIEAKTGYSDTPQRVLILHSAFTAFYFLKGVSFFVTIEDIVTLPNKTKVQINVSNDSLSQWDGAARRCKDNKANDKEFLFFINRSIISDDLRNRKKEEKEKEQAERKKEVQDGLPIPTFDFFFPFFNALTEEEIELEKSKQLNSFIASLGSEVVDIEEFENNCNKVYLIIVE</sequence>
<proteinExistence type="predicted"/>
<protein>
    <submittedName>
        <fullName evidence="2">Uncharacterized protein</fullName>
    </submittedName>
</protein>
<dbReference type="Proteomes" id="UP000318695">
    <property type="component" value="Unassembled WGS sequence"/>
</dbReference>
<evidence type="ECO:0000256" key="1">
    <source>
        <dbReference type="SAM" id="Coils"/>
    </source>
</evidence>
<dbReference type="AlphaFoldDB" id="A0A502JYS7"/>
<comment type="caution">
    <text evidence="2">The sequence shown here is derived from an EMBL/GenBank/DDBJ whole genome shotgun (WGS) entry which is preliminary data.</text>
</comment>
<accession>A0A502JYS7</accession>
<gene>
    <name evidence="2" type="ORF">EUX54_03405</name>
</gene>
<feature type="coiled-coil region" evidence="1">
    <location>
        <begin position="89"/>
        <end position="116"/>
    </location>
</feature>
<keyword evidence="1" id="KW-0175">Coiled coil</keyword>
<reference evidence="2 3" key="1">
    <citation type="submission" date="2019-01" db="EMBL/GenBank/DDBJ databases">
        <title>Comparative genomic analysis identifies haemin-independent Haemophilus haemolyticus: a formal re-classification of Haemophilus intermedius.</title>
        <authorList>
            <person name="Harris T.M."/>
            <person name="Price E.P."/>
            <person name="Sarovich D.S."/>
            <person name="Norskov-Lauritsen N."/>
            <person name="Beissbarth J."/>
            <person name="Chang A.B."/>
            <person name="Smith-Vaughan H.C."/>
        </authorList>
    </citation>
    <scope>NUCLEOTIDE SEQUENCE [LARGE SCALE GENOMIC DNA]</scope>
    <source>
        <strain evidence="2 3">CCUG 30218</strain>
    </source>
</reference>
<evidence type="ECO:0000313" key="3">
    <source>
        <dbReference type="Proteomes" id="UP000318695"/>
    </source>
</evidence>
<dbReference type="EMBL" id="SDPI01000011">
    <property type="protein sequence ID" value="TPH00977.1"/>
    <property type="molecule type" value="Genomic_DNA"/>
</dbReference>
<dbReference type="RefSeq" id="WP_118867946.1">
    <property type="nucleotide sequence ID" value="NZ_CP135909.1"/>
</dbReference>
<name>A0A502JYS7_HAEHA</name>
<organism evidence="2 3">
    <name type="scientific">Haemophilus haemolyticus</name>
    <dbReference type="NCBI Taxonomy" id="726"/>
    <lineage>
        <taxon>Bacteria</taxon>
        <taxon>Pseudomonadati</taxon>
        <taxon>Pseudomonadota</taxon>
        <taxon>Gammaproteobacteria</taxon>
        <taxon>Pasteurellales</taxon>
        <taxon>Pasteurellaceae</taxon>
        <taxon>Haemophilus</taxon>
    </lineage>
</organism>
<evidence type="ECO:0000313" key="2">
    <source>
        <dbReference type="EMBL" id="TPH00977.1"/>
    </source>
</evidence>